<organism evidence="2 3">
    <name type="scientific">Ralstonia pickettii</name>
    <name type="common">Burkholderia pickettii</name>
    <dbReference type="NCBI Taxonomy" id="329"/>
    <lineage>
        <taxon>Bacteria</taxon>
        <taxon>Pseudomonadati</taxon>
        <taxon>Pseudomonadota</taxon>
        <taxon>Betaproteobacteria</taxon>
        <taxon>Burkholderiales</taxon>
        <taxon>Burkholderiaceae</taxon>
        <taxon>Ralstonia</taxon>
    </lineage>
</organism>
<dbReference type="EMBL" id="WJYN01000007">
    <property type="protein sequence ID" value="MRT00664.1"/>
    <property type="molecule type" value="Genomic_DNA"/>
</dbReference>
<evidence type="ECO:0000313" key="3">
    <source>
        <dbReference type="Proteomes" id="UP000441032"/>
    </source>
</evidence>
<protein>
    <submittedName>
        <fullName evidence="2">Transposase</fullName>
    </submittedName>
</protein>
<dbReference type="Proteomes" id="UP000441032">
    <property type="component" value="Unassembled WGS sequence"/>
</dbReference>
<dbReference type="InterPro" id="IPR014833">
    <property type="entry name" value="TnsA_N"/>
</dbReference>
<dbReference type="Pfam" id="PF08722">
    <property type="entry name" value="Tn7_TnsA-like_N"/>
    <property type="match status" value="1"/>
</dbReference>
<gene>
    <name evidence="2" type="ORF">GJQ57_18635</name>
</gene>
<sequence length="180" mass="20453">MLEGKFIRLCELSPLVHSYEVQPSFEPISVGDRSEQYVPDVLVHFVDGTQGWFEVKPDIRLKSVRVACRMAAAAAHFVQSDRRFRVITDKQLDTEPRATNVLEVMYHRRAPLTSVELEQFRRKFESKSPRTMSDFTSLVGPCDAWRLLGLGIVGLDLDQPIVPDAVIYLEGGHRHADIFA</sequence>
<proteinExistence type="predicted"/>
<name>A0A7X2HQ86_RALPI</name>
<evidence type="ECO:0000313" key="2">
    <source>
        <dbReference type="EMBL" id="MRT00664.1"/>
    </source>
</evidence>
<accession>A0A7X2HQ86</accession>
<reference evidence="2 3" key="1">
    <citation type="submission" date="2019-11" db="EMBL/GenBank/DDBJ databases">
        <title>Phenotypic characterization of an OXA-22 and OXA-60 co-producing Ralstonia pickettii clinical strain.</title>
        <authorList>
            <person name="He F."/>
        </authorList>
    </citation>
    <scope>NUCLEOTIDE SEQUENCE [LARGE SCALE GENOMIC DNA]</scope>
    <source>
        <strain evidence="2 3">PSLESD1</strain>
    </source>
</reference>
<feature type="domain" description="TnsA endonuclease N-terminal" evidence="1">
    <location>
        <begin position="14"/>
        <end position="89"/>
    </location>
</feature>
<evidence type="ECO:0000259" key="1">
    <source>
        <dbReference type="Pfam" id="PF08722"/>
    </source>
</evidence>
<comment type="caution">
    <text evidence="2">The sequence shown here is derived from an EMBL/GenBank/DDBJ whole genome shotgun (WGS) entry which is preliminary data.</text>
</comment>
<dbReference type="AlphaFoldDB" id="A0A7X2HQ86"/>